<accession>A0A2Z5G6N4</accession>
<dbReference type="AlphaFoldDB" id="A0A2Z5G6N4"/>
<keyword evidence="3" id="KW-1185">Reference proteome</keyword>
<reference evidence="2 3" key="1">
    <citation type="journal article" date="2018" name="Front. Microbiol.">
        <title>Hydrolytic Capabilities as a Key to Environmental Success: Chitinolytic and Cellulolytic Acidobacteria From Acidic Sub-arctic Soils and Boreal Peatlands.</title>
        <authorList>
            <person name="Belova S.E."/>
            <person name="Ravin N.V."/>
            <person name="Pankratov T.A."/>
            <person name="Rakitin A.L."/>
            <person name="Ivanova A.A."/>
            <person name="Beletsky A.V."/>
            <person name="Mardanov A.V."/>
            <person name="Sinninghe Damste J.S."/>
            <person name="Dedysh S.N."/>
        </authorList>
    </citation>
    <scope>NUCLEOTIDE SEQUENCE [LARGE SCALE GENOMIC DNA]</scope>
    <source>
        <strain evidence="2 3">SBC82</strain>
    </source>
</reference>
<gene>
    <name evidence="2" type="ORF">ACPOL_5047</name>
</gene>
<evidence type="ECO:0000313" key="2">
    <source>
        <dbReference type="EMBL" id="AXC14305.1"/>
    </source>
</evidence>
<dbReference type="EMBL" id="CP030840">
    <property type="protein sequence ID" value="AXC14305.1"/>
    <property type="molecule type" value="Genomic_DNA"/>
</dbReference>
<dbReference type="Proteomes" id="UP000253606">
    <property type="component" value="Chromosome"/>
</dbReference>
<proteinExistence type="predicted"/>
<evidence type="ECO:0000313" key="3">
    <source>
        <dbReference type="Proteomes" id="UP000253606"/>
    </source>
</evidence>
<name>A0A2Z5G6N4_9BACT</name>
<sequence>MNFGEARQDLNAFLPKNVPVPGGVSTWEQEETKSYPRPSSPGSQPAVDLRAS</sequence>
<protein>
    <submittedName>
        <fullName evidence="2">Uncharacterized protein</fullName>
    </submittedName>
</protein>
<evidence type="ECO:0000256" key="1">
    <source>
        <dbReference type="SAM" id="MobiDB-lite"/>
    </source>
</evidence>
<dbReference type="KEGG" id="abas:ACPOL_5047"/>
<feature type="region of interest" description="Disordered" evidence="1">
    <location>
        <begin position="1"/>
        <end position="52"/>
    </location>
</feature>
<organism evidence="2 3">
    <name type="scientific">Acidisarcina polymorpha</name>
    <dbReference type="NCBI Taxonomy" id="2211140"/>
    <lineage>
        <taxon>Bacteria</taxon>
        <taxon>Pseudomonadati</taxon>
        <taxon>Acidobacteriota</taxon>
        <taxon>Terriglobia</taxon>
        <taxon>Terriglobales</taxon>
        <taxon>Acidobacteriaceae</taxon>
        <taxon>Acidisarcina</taxon>
    </lineage>
</organism>